<proteinExistence type="predicted"/>
<gene>
    <name evidence="2" type="ORF">NA56DRAFT_647165</name>
</gene>
<dbReference type="AlphaFoldDB" id="A0A2J6PZV6"/>
<dbReference type="OrthoDB" id="3921745at2759"/>
<sequence>MGTGRTCSGSRDSTANGTSAQGPWLLSMKMHKQPPRDGSPLNMNTMLFTPVQSHHTGNNPMAISALLNCPPDENLGMYNSGEEEKRQLLHNSLSSNREQRLVYLPPMYLAPPSPPYSQPLVHNVGALELSPPHSPTSASYHDKSFSTTFNYGYATPPPSSPQSSPEQHSPSSFRPGAPAYYDLAPRPRGNQQQRFRDPHYKTPVEVQSTRLSSSSTHHHQSRSRQSPKKATYRVSKPRKHIGPHSNKPYTVEQVHWLRYHREDLAYTWVVIHSMFYQRFPDSERQTVPCLTSRYYRDNRVPKLDANGEPVLDKNEKPVMIKAKVRDRATAEGKSIPYLFIEKHPEFALKYDWVRPEDKAVALKILQGLEKPTTEEEMNEKWRYQQGLRKLDGQRQQLVQLSEQADTALQNLNL</sequence>
<evidence type="ECO:0000313" key="3">
    <source>
        <dbReference type="Proteomes" id="UP000235672"/>
    </source>
</evidence>
<feature type="compositionally biased region" description="Polar residues" evidence="1">
    <location>
        <begin position="1"/>
        <end position="21"/>
    </location>
</feature>
<protein>
    <submittedName>
        <fullName evidence="2">Uncharacterized protein</fullName>
    </submittedName>
</protein>
<dbReference type="EMBL" id="KZ613489">
    <property type="protein sequence ID" value="PMD19446.1"/>
    <property type="molecule type" value="Genomic_DNA"/>
</dbReference>
<keyword evidence="3" id="KW-1185">Reference proteome</keyword>
<feature type="region of interest" description="Disordered" evidence="1">
    <location>
        <begin position="149"/>
        <end position="246"/>
    </location>
</feature>
<feature type="region of interest" description="Disordered" evidence="1">
    <location>
        <begin position="1"/>
        <end position="40"/>
    </location>
</feature>
<dbReference type="Proteomes" id="UP000235672">
    <property type="component" value="Unassembled WGS sequence"/>
</dbReference>
<accession>A0A2J6PZV6</accession>
<reference evidence="2 3" key="1">
    <citation type="submission" date="2016-05" db="EMBL/GenBank/DDBJ databases">
        <title>A degradative enzymes factory behind the ericoid mycorrhizal symbiosis.</title>
        <authorList>
            <consortium name="DOE Joint Genome Institute"/>
            <person name="Martino E."/>
            <person name="Morin E."/>
            <person name="Grelet G."/>
            <person name="Kuo A."/>
            <person name="Kohler A."/>
            <person name="Daghino S."/>
            <person name="Barry K."/>
            <person name="Choi C."/>
            <person name="Cichocki N."/>
            <person name="Clum A."/>
            <person name="Copeland A."/>
            <person name="Hainaut M."/>
            <person name="Haridas S."/>
            <person name="Labutti K."/>
            <person name="Lindquist E."/>
            <person name="Lipzen A."/>
            <person name="Khouja H.-R."/>
            <person name="Murat C."/>
            <person name="Ohm R."/>
            <person name="Olson A."/>
            <person name="Spatafora J."/>
            <person name="Veneault-Fourrey C."/>
            <person name="Henrissat B."/>
            <person name="Grigoriev I."/>
            <person name="Martin F."/>
            <person name="Perotto S."/>
        </authorList>
    </citation>
    <scope>NUCLEOTIDE SEQUENCE [LARGE SCALE GENOMIC DNA]</scope>
    <source>
        <strain evidence="2 3">UAMH 7357</strain>
    </source>
</reference>
<name>A0A2J6PZV6_9HELO</name>
<feature type="compositionally biased region" description="Low complexity" evidence="1">
    <location>
        <begin position="161"/>
        <end position="172"/>
    </location>
</feature>
<evidence type="ECO:0000313" key="2">
    <source>
        <dbReference type="EMBL" id="PMD19446.1"/>
    </source>
</evidence>
<feature type="compositionally biased region" description="Basic residues" evidence="1">
    <location>
        <begin position="216"/>
        <end position="242"/>
    </location>
</feature>
<organism evidence="2 3">
    <name type="scientific">Hyaloscypha hepaticicola</name>
    <dbReference type="NCBI Taxonomy" id="2082293"/>
    <lineage>
        <taxon>Eukaryota</taxon>
        <taxon>Fungi</taxon>
        <taxon>Dikarya</taxon>
        <taxon>Ascomycota</taxon>
        <taxon>Pezizomycotina</taxon>
        <taxon>Leotiomycetes</taxon>
        <taxon>Helotiales</taxon>
        <taxon>Hyaloscyphaceae</taxon>
        <taxon>Hyaloscypha</taxon>
    </lineage>
</organism>
<evidence type="ECO:0000256" key="1">
    <source>
        <dbReference type="SAM" id="MobiDB-lite"/>
    </source>
</evidence>